<dbReference type="PROSITE" id="PS50853">
    <property type="entry name" value="FN3"/>
    <property type="match status" value="1"/>
</dbReference>
<evidence type="ECO:0000259" key="1">
    <source>
        <dbReference type="PROSITE" id="PS50853"/>
    </source>
</evidence>
<name>A0A450UCA3_9GAMM</name>
<evidence type="ECO:0000313" key="3">
    <source>
        <dbReference type="EMBL" id="VFJ89976.1"/>
    </source>
</evidence>
<feature type="domain" description="Fibronectin type-III" evidence="1">
    <location>
        <begin position="117"/>
        <end position="204"/>
    </location>
</feature>
<dbReference type="InterPro" id="IPR003961">
    <property type="entry name" value="FN3_dom"/>
</dbReference>
<accession>A0A450UCA3</accession>
<dbReference type="CDD" id="cd00063">
    <property type="entry name" value="FN3"/>
    <property type="match status" value="1"/>
</dbReference>
<sequence length="204" mass="22016">MSSKKFPRAEAEILALGQKITAGFKAHSDIYPNPPLDIPDFDAAMEAYVVARDAAVGARGEAKRAIDAKDEALAAFVGNIKSALRYAENTVDYDDGELELIGWSGRRPPTPLAPPGQPLSLEAPDRGDGWISLEWEEPEGGGKVAAYKVQRRENDATEWQDVGMAVETATRLEGQEGGKWFVFRVIAVNKAGEGEPSNSVMATL</sequence>
<dbReference type="SUPFAM" id="SSF49265">
    <property type="entry name" value="Fibronectin type III"/>
    <property type="match status" value="1"/>
</dbReference>
<dbReference type="EMBL" id="CAADFI010000007">
    <property type="protein sequence ID" value="VFJ89976.1"/>
    <property type="molecule type" value="Genomic_DNA"/>
</dbReference>
<dbReference type="Gene3D" id="2.60.40.10">
    <property type="entry name" value="Immunoglobulins"/>
    <property type="match status" value="1"/>
</dbReference>
<dbReference type="AlphaFoldDB" id="A0A450UCA3"/>
<dbReference type="InterPro" id="IPR036116">
    <property type="entry name" value="FN3_sf"/>
</dbReference>
<evidence type="ECO:0000313" key="4">
    <source>
        <dbReference type="EMBL" id="VFJ96353.1"/>
    </source>
</evidence>
<dbReference type="EMBL" id="CAADFJ010000006">
    <property type="protein sequence ID" value="VFJ96353.1"/>
    <property type="molecule type" value="Genomic_DNA"/>
</dbReference>
<dbReference type="SMART" id="SM00060">
    <property type="entry name" value="FN3"/>
    <property type="match status" value="1"/>
</dbReference>
<dbReference type="EMBL" id="CAADFG010000006">
    <property type="protein sequence ID" value="VFJ88002.1"/>
    <property type="molecule type" value="Genomic_DNA"/>
</dbReference>
<gene>
    <name evidence="2" type="ORF">BECKH772A_GA0070896_1000619</name>
    <name evidence="3" type="ORF">BECKH772B_GA0070898_1000719</name>
    <name evidence="4" type="ORF">BECKH772C_GA0070978_1000619</name>
</gene>
<reference evidence="3" key="1">
    <citation type="submission" date="2019-02" db="EMBL/GenBank/DDBJ databases">
        <authorList>
            <person name="Gruber-Vodicka R. H."/>
            <person name="Seah K. B. B."/>
        </authorList>
    </citation>
    <scope>NUCLEOTIDE SEQUENCE</scope>
    <source>
        <strain evidence="4">BECK_SA2B12</strain>
        <strain evidence="2">BECK_SA2B15</strain>
        <strain evidence="3">BECK_SA2B20</strain>
    </source>
</reference>
<protein>
    <submittedName>
        <fullName evidence="3">Fibronectin type III domain-containing protein</fullName>
    </submittedName>
</protein>
<dbReference type="InterPro" id="IPR013783">
    <property type="entry name" value="Ig-like_fold"/>
</dbReference>
<organism evidence="3">
    <name type="scientific">Candidatus Kentrum eta</name>
    <dbReference type="NCBI Taxonomy" id="2126337"/>
    <lineage>
        <taxon>Bacteria</taxon>
        <taxon>Pseudomonadati</taxon>
        <taxon>Pseudomonadota</taxon>
        <taxon>Gammaproteobacteria</taxon>
        <taxon>Candidatus Kentrum</taxon>
    </lineage>
</organism>
<proteinExistence type="predicted"/>
<evidence type="ECO:0000313" key="2">
    <source>
        <dbReference type="EMBL" id="VFJ88002.1"/>
    </source>
</evidence>
<dbReference type="Pfam" id="PF00041">
    <property type="entry name" value="fn3"/>
    <property type="match status" value="1"/>
</dbReference>